<dbReference type="InterPro" id="IPR036291">
    <property type="entry name" value="NAD(P)-bd_dom_sf"/>
</dbReference>
<reference evidence="4 5" key="1">
    <citation type="submission" date="2019-04" db="EMBL/GenBank/DDBJ databases">
        <title>Fungal friends and foes A comparative genomics study of 23 Aspergillus species from section Flavi.</title>
        <authorList>
            <consortium name="DOE Joint Genome Institute"/>
            <person name="Kjaerbolling I."/>
            <person name="Vesth T.C."/>
            <person name="Frisvad J.C."/>
            <person name="Nybo J.L."/>
            <person name="Theobald S."/>
            <person name="Kildgaard S."/>
            <person name="Petersen T.I."/>
            <person name="Kuo A."/>
            <person name="Sato A."/>
            <person name="Lyhne E.K."/>
            <person name="Kogle M.E."/>
            <person name="Wiebenga A."/>
            <person name="Kun R.S."/>
            <person name="Lubbers R.J."/>
            <person name="Makela M.R."/>
            <person name="Barry K."/>
            <person name="Chovatia M."/>
            <person name="Clum A."/>
            <person name="Daum C."/>
            <person name="Haridas S."/>
            <person name="He G."/>
            <person name="LaButti K."/>
            <person name="Lipzen A."/>
            <person name="Mondo S."/>
            <person name="Pangilinan J."/>
            <person name="Riley R."/>
            <person name="Salamov A."/>
            <person name="Simmons B.A."/>
            <person name="Magnuson J.K."/>
            <person name="Henrissat B."/>
            <person name="Mortensen U.H."/>
            <person name="Larsen T.O."/>
            <person name="De vries R.P."/>
            <person name="Grigoriev I.V."/>
            <person name="Machida M."/>
            <person name="Baker S.E."/>
            <person name="Andersen M.R."/>
        </authorList>
    </citation>
    <scope>NUCLEOTIDE SEQUENCE [LARGE SCALE GENOMIC DNA]</scope>
    <source>
        <strain evidence="4 5">CBS 117618</strain>
    </source>
</reference>
<gene>
    <name evidence="4" type="ORF">BDV34DRAFT_211391</name>
</gene>
<comment type="similarity">
    <text evidence="1">Belongs to the short-chain dehydrogenases/reductases (SDR) family.</text>
</comment>
<dbReference type="InterPro" id="IPR024084">
    <property type="entry name" value="IsoPropMal-DH-like_dom"/>
</dbReference>
<accession>A0A5N6DR80</accession>
<evidence type="ECO:0000256" key="1">
    <source>
        <dbReference type="ARBA" id="ARBA00006484"/>
    </source>
</evidence>
<dbReference type="Proteomes" id="UP000326532">
    <property type="component" value="Unassembled WGS sequence"/>
</dbReference>
<evidence type="ECO:0000259" key="3">
    <source>
        <dbReference type="SMART" id="SM01329"/>
    </source>
</evidence>
<dbReference type="SUPFAM" id="SSF51735">
    <property type="entry name" value="NAD(P)-binding Rossmann-fold domains"/>
    <property type="match status" value="1"/>
</dbReference>
<dbReference type="SUPFAM" id="SSF53659">
    <property type="entry name" value="Isocitrate/Isopropylmalate dehydrogenase-like"/>
    <property type="match status" value="1"/>
</dbReference>
<dbReference type="PANTHER" id="PTHR43544:SF12">
    <property type="entry name" value="NAD(P)-BINDING ROSSMANN-FOLD SUPERFAMILY PROTEIN"/>
    <property type="match status" value="1"/>
</dbReference>
<evidence type="ECO:0000313" key="4">
    <source>
        <dbReference type="EMBL" id="KAB8207651.1"/>
    </source>
</evidence>
<dbReference type="GO" id="GO:0016491">
    <property type="term" value="F:oxidoreductase activity"/>
    <property type="evidence" value="ECO:0007669"/>
    <property type="project" value="TreeGrafter"/>
</dbReference>
<dbReference type="EMBL" id="ML734955">
    <property type="protein sequence ID" value="KAB8207651.1"/>
    <property type="molecule type" value="Genomic_DNA"/>
</dbReference>
<dbReference type="AlphaFoldDB" id="A0A5N6DR80"/>
<name>A0A5N6DR80_ASPPA</name>
<dbReference type="Gene3D" id="3.40.50.720">
    <property type="entry name" value="NAD(P)-binding Rossmann-like Domain"/>
    <property type="match status" value="1"/>
</dbReference>
<protein>
    <recommendedName>
        <fullName evidence="3">Isopropylmalate dehydrogenase-like domain-containing protein</fullName>
    </recommendedName>
</protein>
<organism evidence="4 5">
    <name type="scientific">Aspergillus parasiticus</name>
    <dbReference type="NCBI Taxonomy" id="5067"/>
    <lineage>
        <taxon>Eukaryota</taxon>
        <taxon>Fungi</taxon>
        <taxon>Dikarya</taxon>
        <taxon>Ascomycota</taxon>
        <taxon>Pezizomycotina</taxon>
        <taxon>Eurotiomycetes</taxon>
        <taxon>Eurotiomycetidae</taxon>
        <taxon>Eurotiales</taxon>
        <taxon>Aspergillaceae</taxon>
        <taxon>Aspergillus</taxon>
        <taxon>Aspergillus subgen. Circumdati</taxon>
    </lineage>
</organism>
<dbReference type="Pfam" id="PF00180">
    <property type="entry name" value="Iso_dh"/>
    <property type="match status" value="1"/>
</dbReference>
<dbReference type="GO" id="GO:0005737">
    <property type="term" value="C:cytoplasm"/>
    <property type="evidence" value="ECO:0007669"/>
    <property type="project" value="TreeGrafter"/>
</dbReference>
<sequence length="639" mass="70545">MTLKNLRLGITIGHGTGRELTVVFKKVIQELARQHSLQVDFIESSRIYHSYHSLTASRGDKDLIQHIAEETTQDAEEYRKFCETATANGIAAIFRTAIHAQSLYLVRGQLKAVKIEHFNLGDSNALLFIRDEAQGFYAGENEYHDSQPSIIRTSPFTRSTFDQILQYALERAKEEWGVENVPKVVTLVYKFHLFDGVFQAWAPHWQRRFGIELDFIQPDTMNRNLMASGIQGRRIIIAGNEYADIIQPVFLKWFSNATIETMCAENVYLGPSLHRLSEYQTVHGSADAIAGQGLVNPFATIRAAAAILERHGGCPGVGFQNQTERAIQALLMKKLTTPDLGGSCSTDAVVEHFLRAMADPATIDNPSIGHDIATGPIDAMAGKKTAVVVVDYQNDFIASTPSHVVSELSSTMPRLSSSCASWATLAIKGLAGSPGMHYSENQRKESTVRSLADNIKQTHPQAPLRLALTVPGILHVEKSPSQIDAHAALESLKVNTIGPMLLMKHLAPFLPTRSSPLFAPCDGEVRLPQHAIYAMMAARVGSVSDNRMGGWYSYRASKAAVFQLAKTLDLYLEGKCADRAISLAMHPGTVKTDFTKSYQDGREMLSAEDSAERLLGVLCSLELEGRGRCWDWKGYEVRP</sequence>
<proteinExistence type="inferred from homology"/>
<dbReference type="PANTHER" id="PTHR43544">
    <property type="entry name" value="SHORT-CHAIN DEHYDROGENASE/REDUCTASE"/>
    <property type="match status" value="1"/>
</dbReference>
<dbReference type="VEuPathDB" id="FungiDB:BDV34DRAFT_211391"/>
<dbReference type="SMART" id="SM01329">
    <property type="entry name" value="Iso_dh"/>
    <property type="match status" value="1"/>
</dbReference>
<comment type="similarity">
    <text evidence="2">Belongs to the isocitrate and isopropylmalate dehydrogenases family.</text>
</comment>
<dbReference type="InterPro" id="IPR051468">
    <property type="entry name" value="Fungal_SecMetab_SDRs"/>
</dbReference>
<evidence type="ECO:0000256" key="2">
    <source>
        <dbReference type="ARBA" id="ARBA00007769"/>
    </source>
</evidence>
<keyword evidence="5" id="KW-1185">Reference proteome</keyword>
<feature type="domain" description="Isopropylmalate dehydrogenase-like" evidence="3">
    <location>
        <begin position="7"/>
        <end position="353"/>
    </location>
</feature>
<dbReference type="Gene3D" id="3.40.718.10">
    <property type="entry name" value="Isopropylmalate Dehydrogenase"/>
    <property type="match status" value="1"/>
</dbReference>
<evidence type="ECO:0000313" key="5">
    <source>
        <dbReference type="Proteomes" id="UP000326532"/>
    </source>
</evidence>